<protein>
    <submittedName>
        <fullName evidence="1">Uncharacterized protein</fullName>
    </submittedName>
</protein>
<evidence type="ECO:0000313" key="2">
    <source>
        <dbReference type="Proteomes" id="UP000324800"/>
    </source>
</evidence>
<name>A0A5J4UNX5_9EUKA</name>
<organism evidence="1 2">
    <name type="scientific">Streblomastix strix</name>
    <dbReference type="NCBI Taxonomy" id="222440"/>
    <lineage>
        <taxon>Eukaryota</taxon>
        <taxon>Metamonada</taxon>
        <taxon>Preaxostyla</taxon>
        <taxon>Oxymonadida</taxon>
        <taxon>Streblomastigidae</taxon>
        <taxon>Streblomastix</taxon>
    </lineage>
</organism>
<reference evidence="1 2" key="1">
    <citation type="submission" date="2019-03" db="EMBL/GenBank/DDBJ databases">
        <title>Single cell metagenomics reveals metabolic interactions within the superorganism composed of flagellate Streblomastix strix and complex community of Bacteroidetes bacteria on its surface.</title>
        <authorList>
            <person name="Treitli S.C."/>
            <person name="Kolisko M."/>
            <person name="Husnik F."/>
            <person name="Keeling P."/>
            <person name="Hampl V."/>
        </authorList>
    </citation>
    <scope>NUCLEOTIDE SEQUENCE [LARGE SCALE GENOMIC DNA]</scope>
    <source>
        <strain evidence="1">ST1C</strain>
    </source>
</reference>
<dbReference type="Proteomes" id="UP000324800">
    <property type="component" value="Unassembled WGS sequence"/>
</dbReference>
<comment type="caution">
    <text evidence="1">The sequence shown here is derived from an EMBL/GenBank/DDBJ whole genome shotgun (WGS) entry which is preliminary data.</text>
</comment>
<dbReference type="AlphaFoldDB" id="A0A5J4UNX5"/>
<proteinExistence type="predicted"/>
<evidence type="ECO:0000313" key="1">
    <source>
        <dbReference type="EMBL" id="KAA6371874.1"/>
    </source>
</evidence>
<dbReference type="EMBL" id="SNRW01014084">
    <property type="protein sequence ID" value="KAA6371874.1"/>
    <property type="molecule type" value="Genomic_DNA"/>
</dbReference>
<sequence>MIEQEQIDDMNLNYHLIENYGDDEEVGLINEGVTESDLFELNMIRERIERLISEFMNNLSSGLREELEQSEDGKGILSDVIELVMNTLEKVKGTPLWENGRFQKYFIGGACYV</sequence>
<accession>A0A5J4UNX5</accession>
<gene>
    <name evidence="1" type="ORF">EZS28_032599</name>
</gene>